<dbReference type="GO" id="GO:0003677">
    <property type="term" value="F:DNA binding"/>
    <property type="evidence" value="ECO:0007669"/>
    <property type="project" value="InterPro"/>
</dbReference>
<sequence>MGIGLRLKEERERLGMSQTEFAALCDVGRKTQFNYESDERSPDANYLAAIAQSGADIGYIVTGRHSDAKIAQGTIVNWTLLEQVIVGVEEFLTERKAKLKPEKKAGLIRVLYAKFSDDKNLDQTRFNDFMDAVMTTV</sequence>
<dbReference type="InterPro" id="IPR001387">
    <property type="entry name" value="Cro/C1-type_HTH"/>
</dbReference>
<dbReference type="PROSITE" id="PS50943">
    <property type="entry name" value="HTH_CROC1"/>
    <property type="match status" value="1"/>
</dbReference>
<name>A0A840RPB2_9BURK</name>
<dbReference type="SMART" id="SM00530">
    <property type="entry name" value="HTH_XRE"/>
    <property type="match status" value="1"/>
</dbReference>
<accession>A0A840RPB2</accession>
<dbReference type="CDD" id="cd00093">
    <property type="entry name" value="HTH_XRE"/>
    <property type="match status" value="1"/>
</dbReference>
<evidence type="ECO:0000259" key="1">
    <source>
        <dbReference type="PROSITE" id="PS50943"/>
    </source>
</evidence>
<dbReference type="RefSeq" id="WP_168052478.1">
    <property type="nucleotide sequence ID" value="NZ_JAAOZT010000002.1"/>
</dbReference>
<dbReference type="InterPro" id="IPR010982">
    <property type="entry name" value="Lambda_DNA-bd_dom_sf"/>
</dbReference>
<proteinExistence type="predicted"/>
<organism evidence="2 3">
    <name type="scientific">Glaciimonas immobilis</name>
    <dbReference type="NCBI Taxonomy" id="728004"/>
    <lineage>
        <taxon>Bacteria</taxon>
        <taxon>Pseudomonadati</taxon>
        <taxon>Pseudomonadota</taxon>
        <taxon>Betaproteobacteria</taxon>
        <taxon>Burkholderiales</taxon>
        <taxon>Oxalobacteraceae</taxon>
        <taxon>Glaciimonas</taxon>
    </lineage>
</organism>
<protein>
    <submittedName>
        <fullName evidence="2">Transcriptional regulator with XRE-family HTH domain</fullName>
    </submittedName>
</protein>
<keyword evidence="3" id="KW-1185">Reference proteome</keyword>
<gene>
    <name evidence="2" type="ORF">HNR39_000281</name>
</gene>
<evidence type="ECO:0000313" key="3">
    <source>
        <dbReference type="Proteomes" id="UP000571084"/>
    </source>
</evidence>
<dbReference type="Proteomes" id="UP000571084">
    <property type="component" value="Unassembled WGS sequence"/>
</dbReference>
<dbReference type="SUPFAM" id="SSF47413">
    <property type="entry name" value="lambda repressor-like DNA-binding domains"/>
    <property type="match status" value="1"/>
</dbReference>
<feature type="domain" description="HTH cro/C1-type" evidence="1">
    <location>
        <begin position="7"/>
        <end position="60"/>
    </location>
</feature>
<dbReference type="Gene3D" id="1.10.260.40">
    <property type="entry name" value="lambda repressor-like DNA-binding domains"/>
    <property type="match status" value="1"/>
</dbReference>
<comment type="caution">
    <text evidence="2">The sequence shown here is derived from an EMBL/GenBank/DDBJ whole genome shotgun (WGS) entry which is preliminary data.</text>
</comment>
<dbReference type="EMBL" id="JACHHQ010000001">
    <property type="protein sequence ID" value="MBB5198471.1"/>
    <property type="molecule type" value="Genomic_DNA"/>
</dbReference>
<reference evidence="2 3" key="1">
    <citation type="submission" date="2020-08" db="EMBL/GenBank/DDBJ databases">
        <title>Genomic Encyclopedia of Type Strains, Phase IV (KMG-IV): sequencing the most valuable type-strain genomes for metagenomic binning, comparative biology and taxonomic classification.</title>
        <authorList>
            <person name="Goeker M."/>
        </authorList>
    </citation>
    <scope>NUCLEOTIDE SEQUENCE [LARGE SCALE GENOMIC DNA]</scope>
    <source>
        <strain evidence="2 3">DSM 23240</strain>
    </source>
</reference>
<evidence type="ECO:0000313" key="2">
    <source>
        <dbReference type="EMBL" id="MBB5198471.1"/>
    </source>
</evidence>
<dbReference type="AlphaFoldDB" id="A0A840RPB2"/>
<dbReference type="Pfam" id="PF01381">
    <property type="entry name" value="HTH_3"/>
    <property type="match status" value="1"/>
</dbReference>